<dbReference type="HOGENOM" id="CLU_114504_0_0_11"/>
<evidence type="ECO:0000313" key="2">
    <source>
        <dbReference type="Proteomes" id="UP000016743"/>
    </source>
</evidence>
<evidence type="ECO:0008006" key="3">
    <source>
        <dbReference type="Google" id="ProtNLM"/>
    </source>
</evidence>
<dbReference type="STRING" id="1389489.O159_26780"/>
<dbReference type="EMBL" id="CP006734">
    <property type="protein sequence ID" value="AGW42584.1"/>
    <property type="molecule type" value="Genomic_DNA"/>
</dbReference>
<dbReference type="PATRIC" id="fig|1389489.3.peg.2571"/>
<sequence length="143" mass="16450">MGTWRAELRAFDESAEEWRESVTEWAFAYTLGGRAVQDVLIARDPEDPERLEGRGSTMRVYDSTLGAWRVSWFGAAEGAFCTLVATAHRRDGIRQDGTQTDGRPIRWNFSNITSDSFEWESWVSDDRGRTWWLEQHLDATRTG</sequence>
<protein>
    <recommendedName>
        <fullName evidence="3">DUF1579 domain-containing protein</fullName>
    </recommendedName>
</protein>
<organism evidence="1 2">
    <name type="scientific">Leifsonia xyli subsp. cynodontis DSM 46306</name>
    <dbReference type="NCBI Taxonomy" id="1389489"/>
    <lineage>
        <taxon>Bacteria</taxon>
        <taxon>Bacillati</taxon>
        <taxon>Actinomycetota</taxon>
        <taxon>Actinomycetes</taxon>
        <taxon>Micrococcales</taxon>
        <taxon>Microbacteriaceae</taxon>
        <taxon>Leifsonia</taxon>
    </lineage>
</organism>
<evidence type="ECO:0000313" key="1">
    <source>
        <dbReference type="EMBL" id="AGW42584.1"/>
    </source>
</evidence>
<accession>U3PAM0</accession>
<proteinExistence type="predicted"/>
<dbReference type="eggNOG" id="COG3554">
    <property type="taxonomic scope" value="Bacteria"/>
</dbReference>
<dbReference type="AlphaFoldDB" id="U3PAM0"/>
<dbReference type="RefSeq" id="WP_021756049.1">
    <property type="nucleotide sequence ID" value="NC_022438.1"/>
</dbReference>
<dbReference type="KEGG" id="lxy:O159_26780"/>
<gene>
    <name evidence="1" type="ORF">O159_26780</name>
</gene>
<name>U3PAM0_LEIXC</name>
<dbReference type="Proteomes" id="UP000016743">
    <property type="component" value="Chromosome"/>
</dbReference>
<keyword evidence="2" id="KW-1185">Reference proteome</keyword>
<reference evidence="1 2" key="1">
    <citation type="journal article" date="2013" name="Genome Announc.">
        <title>Complete Genome Sequence of Leifsonia xyli subsp. cynodontis Strain DSM46306, a Gram-Positive Bacterial Pathogen of Grasses.</title>
        <authorList>
            <person name="Monteiro-Vitorello C.B."/>
            <person name="Zerillo M.M."/>
            <person name="Van Sluys M.A."/>
            <person name="Camargo L.E."/>
            <person name="Kitajima J.P."/>
        </authorList>
    </citation>
    <scope>NUCLEOTIDE SEQUENCE [LARGE SCALE GENOMIC DNA]</scope>
    <source>
        <strain evidence="1 2">DSM 46306</strain>
    </source>
</reference>